<dbReference type="Proteomes" id="UP000014500">
    <property type="component" value="Unassembled WGS sequence"/>
</dbReference>
<organism evidence="1 2">
    <name type="scientific">Strigamia maritima</name>
    <name type="common">European centipede</name>
    <name type="synonym">Geophilus maritimus</name>
    <dbReference type="NCBI Taxonomy" id="126957"/>
    <lineage>
        <taxon>Eukaryota</taxon>
        <taxon>Metazoa</taxon>
        <taxon>Ecdysozoa</taxon>
        <taxon>Arthropoda</taxon>
        <taxon>Myriapoda</taxon>
        <taxon>Chilopoda</taxon>
        <taxon>Pleurostigmophora</taxon>
        <taxon>Geophilomorpha</taxon>
        <taxon>Linotaeniidae</taxon>
        <taxon>Strigamia</taxon>
    </lineage>
</organism>
<dbReference type="Gene3D" id="3.30.70.2760">
    <property type="match status" value="1"/>
</dbReference>
<accession>T1JBU4</accession>
<reference evidence="2" key="1">
    <citation type="submission" date="2011-05" db="EMBL/GenBank/DDBJ databases">
        <authorList>
            <person name="Richards S.R."/>
            <person name="Qu J."/>
            <person name="Jiang H."/>
            <person name="Jhangiani S.N."/>
            <person name="Agravi P."/>
            <person name="Goodspeed R."/>
            <person name="Gross S."/>
            <person name="Mandapat C."/>
            <person name="Jackson L."/>
            <person name="Mathew T."/>
            <person name="Pu L."/>
            <person name="Thornton R."/>
            <person name="Saada N."/>
            <person name="Wilczek-Boney K.B."/>
            <person name="Lee S."/>
            <person name="Kovar C."/>
            <person name="Wu Y."/>
            <person name="Scherer S.E."/>
            <person name="Worley K.C."/>
            <person name="Muzny D.M."/>
            <person name="Gibbs R."/>
        </authorList>
    </citation>
    <scope>NUCLEOTIDE SEQUENCE</scope>
    <source>
        <strain evidence="2">Brora</strain>
    </source>
</reference>
<protein>
    <submittedName>
        <fullName evidence="1">Uncharacterized protein</fullName>
    </submittedName>
</protein>
<evidence type="ECO:0000313" key="1">
    <source>
        <dbReference type="EnsemblMetazoa" id="SMAR011248-PA"/>
    </source>
</evidence>
<dbReference type="EMBL" id="JH432022">
    <property type="status" value="NOT_ANNOTATED_CDS"/>
    <property type="molecule type" value="Genomic_DNA"/>
</dbReference>
<sequence>MDSLLIDAFIAAGLNETHTRNDDYEILQLLKEPGTTQANILNRILKRDLYEAISKTYYIGLSSVDNPKDITREIELIEKKIQEKSEDIYFSLSKFDYGHDNKDPFANNTMPFYSKNNPELLITGTAPELPEMRPVCFQEIRISCVSKTKLEDDLKEDIVRVFDKEIGQVSKMQSITYNYHLISRCLRAKQQIQVANDHFLQIIRSSPEVDEKQATDEKQILKLIEEYRSEGNSVEKIKSLIDGAT</sequence>
<evidence type="ECO:0000313" key="2">
    <source>
        <dbReference type="Proteomes" id="UP000014500"/>
    </source>
</evidence>
<dbReference type="PhylomeDB" id="T1JBU4"/>
<keyword evidence="2" id="KW-1185">Reference proteome</keyword>
<name>T1JBU4_STRMM</name>
<reference evidence="1" key="2">
    <citation type="submission" date="2015-02" db="UniProtKB">
        <authorList>
            <consortium name="EnsemblMetazoa"/>
        </authorList>
    </citation>
    <scope>IDENTIFICATION</scope>
</reference>
<dbReference type="AlphaFoldDB" id="T1JBU4"/>
<dbReference type="EnsemblMetazoa" id="SMAR011248-RA">
    <property type="protein sequence ID" value="SMAR011248-PA"/>
    <property type="gene ID" value="SMAR011248"/>
</dbReference>
<proteinExistence type="predicted"/>
<dbReference type="HOGENOM" id="CLU_1134785_0_0_1"/>